<name>A0A220VGW5_9GAMM</name>
<evidence type="ECO:0000313" key="4">
    <source>
        <dbReference type="Proteomes" id="UP000242175"/>
    </source>
</evidence>
<organism evidence="3 4">
    <name type="scientific">Paraphotobacterium marinum</name>
    <dbReference type="NCBI Taxonomy" id="1755811"/>
    <lineage>
        <taxon>Bacteria</taxon>
        <taxon>Pseudomonadati</taxon>
        <taxon>Pseudomonadota</taxon>
        <taxon>Gammaproteobacteria</taxon>
        <taxon>Vibrionales</taxon>
        <taxon>Vibrionaceae</taxon>
        <taxon>Paraphotobacterium</taxon>
    </lineage>
</organism>
<evidence type="ECO:0000313" key="3">
    <source>
        <dbReference type="EMBL" id="ASK79605.1"/>
    </source>
</evidence>
<proteinExistence type="predicted"/>
<feature type="domain" description="ABC-type transport auxiliary lipoprotein component" evidence="2">
    <location>
        <begin position="35"/>
        <end position="182"/>
    </location>
</feature>
<accession>A0A220VGW5</accession>
<gene>
    <name evidence="3" type="ORF">CF386_11160</name>
</gene>
<dbReference type="OrthoDB" id="5600407at2"/>
<keyword evidence="1" id="KW-0732">Signal</keyword>
<keyword evidence="4" id="KW-1185">Reference proteome</keyword>
<evidence type="ECO:0000259" key="2">
    <source>
        <dbReference type="Pfam" id="PF03886"/>
    </source>
</evidence>
<dbReference type="RefSeq" id="WP_089074513.1">
    <property type="nucleotide sequence ID" value="NZ_CBCSAM010000008.1"/>
</dbReference>
<dbReference type="EMBL" id="CP022356">
    <property type="protein sequence ID" value="ASK79605.1"/>
    <property type="molecule type" value="Genomic_DNA"/>
</dbReference>
<evidence type="ECO:0000256" key="1">
    <source>
        <dbReference type="SAM" id="SignalP"/>
    </source>
</evidence>
<dbReference type="SUPFAM" id="SSF159594">
    <property type="entry name" value="XCC0632-like"/>
    <property type="match status" value="1"/>
</dbReference>
<feature type="chain" id="PRO_5012623446" description="ABC-type transport auxiliary lipoprotein component domain-containing protein" evidence="1">
    <location>
        <begin position="18"/>
        <end position="188"/>
    </location>
</feature>
<feature type="signal peptide" evidence="1">
    <location>
        <begin position="1"/>
        <end position="17"/>
    </location>
</feature>
<dbReference type="PROSITE" id="PS51257">
    <property type="entry name" value="PROKAR_LIPOPROTEIN"/>
    <property type="match status" value="1"/>
</dbReference>
<dbReference type="InterPro" id="IPR005586">
    <property type="entry name" value="ABC_trans_aux"/>
</dbReference>
<protein>
    <recommendedName>
        <fullName evidence="2">ABC-type transport auxiliary lipoprotein component domain-containing protein</fullName>
    </recommendedName>
</protein>
<dbReference type="Gene3D" id="3.40.50.10610">
    <property type="entry name" value="ABC-type transport auxiliary lipoprotein component"/>
    <property type="match status" value="1"/>
</dbReference>
<sequence length="188" mass="20987">MRILLSFIFLITLVSCSSSPMKSYTLVNKNKIKNSQYINYKNRKIAIIDNVNMPNEIDSSGIAYQISPNEINIANNNVWAYSLSEQITDQLITQLNNKQSKYFFNKNVTGLNTLNVLRLKIYISAFQGRFDGNAIVSGTWLLLNSNGNIIKNGSFNSITPLKKEGYSALVFALSKSLDKISSSLSLGL</sequence>
<dbReference type="AlphaFoldDB" id="A0A220VGW5"/>
<reference evidence="3 4" key="1">
    <citation type="journal article" date="2016" name="Int. J. Syst. Evol. Microbiol.">
        <title>Paraphotobacterium marinum gen. nov., sp. nov., a member of the family Vibrionaceae, isolated from surface seawater.</title>
        <authorList>
            <person name="Huang Z."/>
            <person name="Dong C."/>
            <person name="Shao Z."/>
        </authorList>
    </citation>
    <scope>NUCLEOTIDE SEQUENCE [LARGE SCALE GENOMIC DNA]</scope>
    <source>
        <strain evidence="3 4">NSCS20N07D</strain>
    </source>
</reference>
<dbReference type="Pfam" id="PF03886">
    <property type="entry name" value="ABC_trans_aux"/>
    <property type="match status" value="1"/>
</dbReference>
<dbReference type="Proteomes" id="UP000242175">
    <property type="component" value="Chromosome small"/>
</dbReference>
<dbReference type="KEGG" id="pmai:CF386_11160"/>